<dbReference type="OrthoDB" id="6141198at2759"/>
<dbReference type="InterPro" id="IPR013783">
    <property type="entry name" value="Ig-like_fold"/>
</dbReference>
<dbReference type="GO" id="GO:0050772">
    <property type="term" value="P:positive regulation of axonogenesis"/>
    <property type="evidence" value="ECO:0007669"/>
    <property type="project" value="TreeGrafter"/>
</dbReference>
<keyword evidence="1" id="KW-0812">Transmembrane</keyword>
<name>A0A8B6CJ31_MYTGA</name>
<reference evidence="4" key="1">
    <citation type="submission" date="2018-11" db="EMBL/GenBank/DDBJ databases">
        <authorList>
            <person name="Alioto T."/>
            <person name="Alioto T."/>
        </authorList>
    </citation>
    <scope>NUCLEOTIDE SEQUENCE</scope>
</reference>
<dbReference type="GO" id="GO:0002116">
    <property type="term" value="C:semaphorin receptor complex"/>
    <property type="evidence" value="ECO:0007669"/>
    <property type="project" value="TreeGrafter"/>
</dbReference>
<dbReference type="CDD" id="cd00603">
    <property type="entry name" value="IPT_PCSR"/>
    <property type="match status" value="1"/>
</dbReference>
<dbReference type="AlphaFoldDB" id="A0A8B6CJ31"/>
<keyword evidence="1" id="KW-1133">Transmembrane helix</keyword>
<dbReference type="PANTHER" id="PTHR22625:SF44">
    <property type="entry name" value="PLEXIN-B"/>
    <property type="match status" value="1"/>
</dbReference>
<dbReference type="InterPro" id="IPR008979">
    <property type="entry name" value="Galactose-bd-like_sf"/>
</dbReference>
<dbReference type="GO" id="GO:0005886">
    <property type="term" value="C:plasma membrane"/>
    <property type="evidence" value="ECO:0007669"/>
    <property type="project" value="TreeGrafter"/>
</dbReference>
<dbReference type="GO" id="GO:0030334">
    <property type="term" value="P:regulation of cell migration"/>
    <property type="evidence" value="ECO:0007669"/>
    <property type="project" value="TreeGrafter"/>
</dbReference>
<accession>A0A8B6CJ31</accession>
<dbReference type="GO" id="GO:0008360">
    <property type="term" value="P:regulation of cell shape"/>
    <property type="evidence" value="ECO:0007669"/>
    <property type="project" value="TreeGrafter"/>
</dbReference>
<dbReference type="Gene3D" id="2.60.120.260">
    <property type="entry name" value="Galactose-binding domain-like"/>
    <property type="match status" value="1"/>
</dbReference>
<dbReference type="Proteomes" id="UP000596742">
    <property type="component" value="Unassembled WGS sequence"/>
</dbReference>
<comment type="caution">
    <text evidence="4">The sequence shown here is derived from an EMBL/GenBank/DDBJ whole genome shotgun (WGS) entry which is preliminary data.</text>
</comment>
<dbReference type="GO" id="GO:0007162">
    <property type="term" value="P:negative regulation of cell adhesion"/>
    <property type="evidence" value="ECO:0007669"/>
    <property type="project" value="TreeGrafter"/>
</dbReference>
<dbReference type="SUPFAM" id="SSF49785">
    <property type="entry name" value="Galactose-binding domain-like"/>
    <property type="match status" value="1"/>
</dbReference>
<sequence>MLAVLLIYTTAVLTVAAQMNLTPLGNATQSSLHYSGKPQNAIEPPDSNKWSFDKCTHTSYGRTKAWWMFTFSFGYAYITDIKIYYREHFAYRMDGFKIYVTNTSTIPPDGYLCYEDPDPGLPNITQTIPCFQLGKYVIYYDTKGDGTYGTWGPTVELCYVVIKECPPSYYGNLCQSRCPVNCSGPCDLETGQCTDGCINGRFGETCELDAQCFTDSKMTNCTPEIYQLNPLSGPRGGGTILTISGKYIGSVNDSISIDISGVRCHNVTVGKPHFNGGATFTIRGEGFYNVEKITVERVDKHCDVLEDTSVVCKTPQNRRNQPNNQTVHVHFDDLTLPVNVEYVEDPTFEKFPVVYEYDKESSIQIKGRNILSGARLEDYRIHVGLDGSCLLTDIDMQLITCFPPKSVPRTNKTDLNTVHVIVDVGNIKAYIGDLHYKVDINTLAITVGIMTAALITAVVISVFAVIIIRKKKKRTIQEFEIELMTREEMIREASRKGDYFFL</sequence>
<proteinExistence type="predicted"/>
<evidence type="ECO:0000256" key="2">
    <source>
        <dbReference type="SAM" id="SignalP"/>
    </source>
</evidence>
<dbReference type="Pfam" id="PF01833">
    <property type="entry name" value="TIG"/>
    <property type="match status" value="2"/>
</dbReference>
<feature type="domain" description="IPT/TIG" evidence="3">
    <location>
        <begin position="222"/>
        <end position="343"/>
    </location>
</feature>
<dbReference type="InterPro" id="IPR002909">
    <property type="entry name" value="IPT_dom"/>
</dbReference>
<gene>
    <name evidence="4" type="ORF">MGAL_10B076124</name>
</gene>
<evidence type="ECO:0000256" key="1">
    <source>
        <dbReference type="SAM" id="Phobius"/>
    </source>
</evidence>
<dbReference type="Gene3D" id="2.60.40.10">
    <property type="entry name" value="Immunoglobulins"/>
    <property type="match status" value="2"/>
</dbReference>
<evidence type="ECO:0000259" key="3">
    <source>
        <dbReference type="SMART" id="SM00429"/>
    </source>
</evidence>
<dbReference type="SUPFAM" id="SSF81296">
    <property type="entry name" value="E set domains"/>
    <property type="match status" value="1"/>
</dbReference>
<feature type="signal peptide" evidence="2">
    <location>
        <begin position="1"/>
        <end position="17"/>
    </location>
</feature>
<evidence type="ECO:0000313" key="4">
    <source>
        <dbReference type="EMBL" id="VDI05385.1"/>
    </source>
</evidence>
<organism evidence="4 5">
    <name type="scientific">Mytilus galloprovincialis</name>
    <name type="common">Mediterranean mussel</name>
    <dbReference type="NCBI Taxonomy" id="29158"/>
    <lineage>
        <taxon>Eukaryota</taxon>
        <taxon>Metazoa</taxon>
        <taxon>Spiralia</taxon>
        <taxon>Lophotrochozoa</taxon>
        <taxon>Mollusca</taxon>
        <taxon>Bivalvia</taxon>
        <taxon>Autobranchia</taxon>
        <taxon>Pteriomorphia</taxon>
        <taxon>Mytilida</taxon>
        <taxon>Mytiloidea</taxon>
        <taxon>Mytilidae</taxon>
        <taxon>Mytilinae</taxon>
        <taxon>Mytilus</taxon>
    </lineage>
</organism>
<dbReference type="PANTHER" id="PTHR22625">
    <property type="entry name" value="PLEXIN"/>
    <property type="match status" value="1"/>
</dbReference>
<dbReference type="InterPro" id="IPR014756">
    <property type="entry name" value="Ig_E-set"/>
</dbReference>
<evidence type="ECO:0000313" key="5">
    <source>
        <dbReference type="Proteomes" id="UP000596742"/>
    </source>
</evidence>
<dbReference type="EMBL" id="UYJE01001814">
    <property type="protein sequence ID" value="VDI05385.1"/>
    <property type="molecule type" value="Genomic_DNA"/>
</dbReference>
<protein>
    <recommendedName>
        <fullName evidence="3">IPT/TIG domain-containing protein</fullName>
    </recommendedName>
</protein>
<dbReference type="GO" id="GO:0017154">
    <property type="term" value="F:semaphorin receptor activity"/>
    <property type="evidence" value="ECO:0007669"/>
    <property type="project" value="InterPro"/>
</dbReference>
<keyword evidence="2" id="KW-0732">Signal</keyword>
<dbReference type="SMART" id="SM00429">
    <property type="entry name" value="IPT"/>
    <property type="match status" value="1"/>
</dbReference>
<feature type="chain" id="PRO_5032750606" description="IPT/TIG domain-containing protein" evidence="2">
    <location>
        <begin position="18"/>
        <end position="502"/>
    </location>
</feature>
<feature type="transmembrane region" description="Helical" evidence="1">
    <location>
        <begin position="443"/>
        <end position="468"/>
    </location>
</feature>
<dbReference type="InterPro" id="IPR031148">
    <property type="entry name" value="Plexin"/>
</dbReference>
<keyword evidence="5" id="KW-1185">Reference proteome</keyword>
<keyword evidence="1" id="KW-0472">Membrane</keyword>